<dbReference type="Proteomes" id="UP001177140">
    <property type="component" value="Unassembled WGS sequence"/>
</dbReference>
<evidence type="ECO:0000256" key="5">
    <source>
        <dbReference type="ARBA" id="ARBA00022516"/>
    </source>
</evidence>
<keyword evidence="9 13" id="KW-0443">Lipid metabolism</keyword>
<evidence type="ECO:0000256" key="11">
    <source>
        <dbReference type="ARBA" id="ARBA00023160"/>
    </source>
</evidence>
<protein>
    <recommendedName>
        <fullName evidence="4 13">Very-long-chain (3R)-3-hydroxyacyl-CoA dehydratase</fullName>
        <ecNumber evidence="4 13">4.2.1.134</ecNumber>
    </recommendedName>
</protein>
<dbReference type="GO" id="GO:0042761">
    <property type="term" value="P:very long-chain fatty acid biosynthetic process"/>
    <property type="evidence" value="ECO:0007669"/>
    <property type="project" value="TreeGrafter"/>
</dbReference>
<evidence type="ECO:0000256" key="13">
    <source>
        <dbReference type="RuleBase" id="RU363109"/>
    </source>
</evidence>
<evidence type="ECO:0000256" key="1">
    <source>
        <dbReference type="ARBA" id="ARBA00004141"/>
    </source>
</evidence>
<evidence type="ECO:0000313" key="15">
    <source>
        <dbReference type="Proteomes" id="UP001177140"/>
    </source>
</evidence>
<comment type="subcellular location">
    <subcellularLocation>
        <location evidence="13">Endoplasmic reticulum membrane</location>
        <topology evidence="13">Multi-pass membrane protein</topology>
    </subcellularLocation>
    <subcellularLocation>
        <location evidence="1">Membrane</location>
        <topology evidence="1">Multi-pass membrane protein</topology>
    </subcellularLocation>
</comment>
<name>A0AA41RZQ8_PAPNU</name>
<evidence type="ECO:0000256" key="10">
    <source>
        <dbReference type="ARBA" id="ARBA00023136"/>
    </source>
</evidence>
<dbReference type="EMBL" id="JAJJMA010052111">
    <property type="protein sequence ID" value="MCL7026065.1"/>
    <property type="molecule type" value="Genomic_DNA"/>
</dbReference>
<keyword evidence="11 13" id="KW-0275">Fatty acid biosynthesis</keyword>
<comment type="caution">
    <text evidence="14">The sequence shown here is derived from an EMBL/GenBank/DDBJ whole genome shotgun (WGS) entry which is preliminary data.</text>
</comment>
<evidence type="ECO:0000256" key="8">
    <source>
        <dbReference type="ARBA" id="ARBA00022989"/>
    </source>
</evidence>
<evidence type="ECO:0000256" key="6">
    <source>
        <dbReference type="ARBA" id="ARBA00022692"/>
    </source>
</evidence>
<keyword evidence="5 13" id="KW-0444">Lipid biosynthesis</keyword>
<gene>
    <name evidence="14" type="ORF">MKW94_019137</name>
</gene>
<reference evidence="14" key="1">
    <citation type="submission" date="2022-03" db="EMBL/GenBank/DDBJ databases">
        <title>A functionally conserved STORR gene fusion in Papaver species that diverged 16.8 million years ago.</title>
        <authorList>
            <person name="Catania T."/>
        </authorList>
    </citation>
    <scope>NUCLEOTIDE SEQUENCE</scope>
    <source>
        <strain evidence="14">S-191538</strain>
    </source>
</reference>
<comment type="pathway">
    <text evidence="2 13">Lipid metabolism; fatty acid biosynthesis.</text>
</comment>
<dbReference type="AlphaFoldDB" id="A0AA41RZQ8"/>
<evidence type="ECO:0000256" key="7">
    <source>
        <dbReference type="ARBA" id="ARBA00022832"/>
    </source>
</evidence>
<comment type="function">
    <text evidence="13">Catalyzes the third of the four reactions of the long-chain fatty acids elongation cycle. This endoplasmic reticulum-bound enzymatic process, allows the addition of two carbons to the chain of long- and very long-chain fatty acids/VLCFAs per cycle. This enzyme catalyzes the dehydration of the 3-hydroxyacyl-CoA intermediate into trans-2,3-enoyl-CoA, within each cycle of fatty acid elongation. Thereby, it participates to the production of VLCFAs of different chain lengths that are involved in multiple biological processes as precursors of membrane lipids and lipid mediators.</text>
</comment>
<dbReference type="GO" id="GO:0005789">
    <property type="term" value="C:endoplasmic reticulum membrane"/>
    <property type="evidence" value="ECO:0007669"/>
    <property type="project" value="UniProtKB-SubCell"/>
</dbReference>
<evidence type="ECO:0000256" key="2">
    <source>
        <dbReference type="ARBA" id="ARBA00005194"/>
    </source>
</evidence>
<keyword evidence="13" id="KW-0256">Endoplasmic reticulum</keyword>
<dbReference type="EC" id="4.2.1.134" evidence="4 13"/>
<evidence type="ECO:0000256" key="4">
    <source>
        <dbReference type="ARBA" id="ARBA00013122"/>
    </source>
</evidence>
<dbReference type="PANTHER" id="PTHR11035">
    <property type="entry name" value="VERY-LONG-CHAIN (3R)-3-HYDROXYACYL-COA DEHYDRATASE"/>
    <property type="match status" value="1"/>
</dbReference>
<dbReference type="GO" id="GO:0102158">
    <property type="term" value="F:very-long-chain (3R)-3-hydroxyacyl-CoA dehydratase activity"/>
    <property type="evidence" value="ECO:0007669"/>
    <property type="project" value="UniProtKB-EC"/>
</dbReference>
<keyword evidence="8 13" id="KW-1133">Transmembrane helix</keyword>
<evidence type="ECO:0000256" key="9">
    <source>
        <dbReference type="ARBA" id="ARBA00023098"/>
    </source>
</evidence>
<comment type="similarity">
    <text evidence="3 13">Belongs to the very long-chain fatty acids dehydratase HACD family.</text>
</comment>
<organism evidence="14 15">
    <name type="scientific">Papaver nudicaule</name>
    <name type="common">Iceland poppy</name>
    <dbReference type="NCBI Taxonomy" id="74823"/>
    <lineage>
        <taxon>Eukaryota</taxon>
        <taxon>Viridiplantae</taxon>
        <taxon>Streptophyta</taxon>
        <taxon>Embryophyta</taxon>
        <taxon>Tracheophyta</taxon>
        <taxon>Spermatophyta</taxon>
        <taxon>Magnoliopsida</taxon>
        <taxon>Ranunculales</taxon>
        <taxon>Papaveraceae</taxon>
        <taxon>Papaveroideae</taxon>
        <taxon>Papaver</taxon>
    </lineage>
</organism>
<proteinExistence type="inferred from homology"/>
<keyword evidence="10 13" id="KW-0472">Membrane</keyword>
<keyword evidence="7 13" id="KW-0276">Fatty acid metabolism</keyword>
<feature type="transmembrane region" description="Helical" evidence="13">
    <location>
        <begin position="136"/>
        <end position="159"/>
    </location>
</feature>
<feature type="transmembrane region" description="Helical" evidence="13">
    <location>
        <begin position="179"/>
        <end position="199"/>
    </location>
</feature>
<keyword evidence="6 13" id="KW-0812">Transmembrane</keyword>
<keyword evidence="15" id="KW-1185">Reference proteome</keyword>
<keyword evidence="12 13" id="KW-0456">Lyase</keyword>
<sequence>MSRPSKFYLIAYNSLQALGWAVSHSRVLNSLISTKSFNGAYTSAGDLICFLQTLCFLEVIHGAIGLVPSGVLLPLMQWGGRTHFLLAIVRGLDEVQELPSIFITFFAWSISDIIRYSHYALNCAGFSPFWVTYLRYTAFIVLYPLGMAIGEMWIMYQALPLIKETNLYADFFNRFPFNYYSFVMAVLVCYPFLWLKLYLHLFKQRRSKLGKRHSKKKN</sequence>
<dbReference type="InterPro" id="IPR007482">
    <property type="entry name" value="Tyr_Pase-like_PTPLA"/>
</dbReference>
<dbReference type="GO" id="GO:0030497">
    <property type="term" value="P:fatty acid elongation"/>
    <property type="evidence" value="ECO:0007669"/>
    <property type="project" value="TreeGrafter"/>
</dbReference>
<dbReference type="GO" id="GO:0030148">
    <property type="term" value="P:sphingolipid biosynthetic process"/>
    <property type="evidence" value="ECO:0007669"/>
    <property type="project" value="TreeGrafter"/>
</dbReference>
<accession>A0AA41RZQ8</accession>
<comment type="caution">
    <text evidence="13">Lacks conserved residue(s) required for the propagation of feature annotation.</text>
</comment>
<evidence type="ECO:0000256" key="12">
    <source>
        <dbReference type="ARBA" id="ARBA00023239"/>
    </source>
</evidence>
<evidence type="ECO:0000313" key="14">
    <source>
        <dbReference type="EMBL" id="MCL7026065.1"/>
    </source>
</evidence>
<evidence type="ECO:0000256" key="3">
    <source>
        <dbReference type="ARBA" id="ARBA00007811"/>
    </source>
</evidence>
<dbReference type="PANTHER" id="PTHR11035:SF35">
    <property type="entry name" value="VERY-LONG-CHAIN (3R)-3-HYDROXYACYL-COA DEHYDRATASE"/>
    <property type="match status" value="1"/>
</dbReference>
<dbReference type="Pfam" id="PF04387">
    <property type="entry name" value="PTPLA"/>
    <property type="match status" value="1"/>
</dbReference>
<comment type="catalytic activity">
    <reaction evidence="13">
        <text>a very-long-chain (3R)-3-hydroxyacyl-CoA = a very-long-chain (2E)-enoyl-CoA + H2O</text>
        <dbReference type="Rhea" id="RHEA:45812"/>
        <dbReference type="ChEBI" id="CHEBI:15377"/>
        <dbReference type="ChEBI" id="CHEBI:83728"/>
        <dbReference type="ChEBI" id="CHEBI:85440"/>
        <dbReference type="EC" id="4.2.1.134"/>
    </reaction>
</comment>